<name>A0ABP4GUD9_9PSEU</name>
<evidence type="ECO:0000313" key="3">
    <source>
        <dbReference type="Proteomes" id="UP001500653"/>
    </source>
</evidence>
<accession>A0ABP4GUD9</accession>
<protein>
    <submittedName>
        <fullName evidence="2">Lipid droplet-associated protein</fullName>
    </submittedName>
</protein>
<feature type="compositionally biased region" description="Low complexity" evidence="1">
    <location>
        <begin position="273"/>
        <end position="287"/>
    </location>
</feature>
<feature type="compositionally biased region" description="Low complexity" evidence="1">
    <location>
        <begin position="251"/>
        <end position="265"/>
    </location>
</feature>
<sequence>MDLRSGVGLGSRSRVRQSWRMKHFPFPVRVAAGLAASTADTVRDLPKHLTELPVTVASQVLQTSMRVQQHVTELAIKGDDALAAFHGAEDEPNWATFDEDDDPTAARADAWTESDAPGAAATFDDPWDAESQALGEEHADGEFDSTETGIAATGTVTSTGTGGGTGGTTDDGANGTESEPAPGTIPSTTGSGPAGVTDYDALSLPELRSRLRSFSADELEQLLDHERDNENRPSFTGMLTRRIANVRAESDTGSSDTGPSDTGSDAVPDSEPTGESGATATGETTTS</sequence>
<dbReference type="Proteomes" id="UP001500653">
    <property type="component" value="Unassembled WGS sequence"/>
</dbReference>
<feature type="region of interest" description="Disordered" evidence="1">
    <location>
        <begin position="224"/>
        <end position="287"/>
    </location>
</feature>
<proteinExistence type="predicted"/>
<dbReference type="EMBL" id="BAAALN010000005">
    <property type="protein sequence ID" value="GAA1234725.1"/>
    <property type="molecule type" value="Genomic_DNA"/>
</dbReference>
<feature type="compositionally biased region" description="Low complexity" evidence="1">
    <location>
        <begin position="148"/>
        <end position="159"/>
    </location>
</feature>
<gene>
    <name evidence="2" type="ORF">GCM10009676_18140</name>
</gene>
<comment type="caution">
    <text evidence="2">The sequence shown here is derived from an EMBL/GenBank/DDBJ whole genome shotgun (WGS) entry which is preliminary data.</text>
</comment>
<organism evidence="2 3">
    <name type="scientific">Prauserella halophila</name>
    <dbReference type="NCBI Taxonomy" id="185641"/>
    <lineage>
        <taxon>Bacteria</taxon>
        <taxon>Bacillati</taxon>
        <taxon>Actinomycetota</taxon>
        <taxon>Actinomycetes</taxon>
        <taxon>Pseudonocardiales</taxon>
        <taxon>Pseudonocardiaceae</taxon>
        <taxon>Prauserella</taxon>
    </lineage>
</organism>
<dbReference type="NCBIfam" id="NF033649">
    <property type="entry name" value="LipDrop_Rv1109c"/>
    <property type="match status" value="1"/>
</dbReference>
<feature type="region of interest" description="Disordered" evidence="1">
    <location>
        <begin position="138"/>
        <end position="199"/>
    </location>
</feature>
<evidence type="ECO:0000256" key="1">
    <source>
        <dbReference type="SAM" id="MobiDB-lite"/>
    </source>
</evidence>
<feature type="compositionally biased region" description="Gly residues" evidence="1">
    <location>
        <begin position="160"/>
        <end position="169"/>
    </location>
</feature>
<dbReference type="InterPro" id="IPR047728">
    <property type="entry name" value="LipDrop-assoc"/>
</dbReference>
<evidence type="ECO:0000313" key="2">
    <source>
        <dbReference type="EMBL" id="GAA1234725.1"/>
    </source>
</evidence>
<reference evidence="3" key="1">
    <citation type="journal article" date="2019" name="Int. J. Syst. Evol. Microbiol.">
        <title>The Global Catalogue of Microorganisms (GCM) 10K type strain sequencing project: providing services to taxonomists for standard genome sequencing and annotation.</title>
        <authorList>
            <consortium name="The Broad Institute Genomics Platform"/>
            <consortium name="The Broad Institute Genome Sequencing Center for Infectious Disease"/>
            <person name="Wu L."/>
            <person name="Ma J."/>
        </authorList>
    </citation>
    <scope>NUCLEOTIDE SEQUENCE [LARGE SCALE GENOMIC DNA]</scope>
    <source>
        <strain evidence="3">JCM 13023</strain>
    </source>
</reference>
<keyword evidence="3" id="KW-1185">Reference proteome</keyword>